<dbReference type="InterPro" id="IPR044946">
    <property type="entry name" value="Restrct_endonuc_typeI_TRD_sf"/>
</dbReference>
<comment type="caution">
    <text evidence="5">The sequence shown here is derived from an EMBL/GenBank/DDBJ whole genome shotgun (WGS) entry which is preliminary data.</text>
</comment>
<comment type="similarity">
    <text evidence="1">Belongs to the type-I restriction system S methylase family.</text>
</comment>
<evidence type="ECO:0000256" key="2">
    <source>
        <dbReference type="ARBA" id="ARBA00022747"/>
    </source>
</evidence>
<feature type="domain" description="Type I restriction modification DNA specificity" evidence="4">
    <location>
        <begin position="195"/>
        <end position="356"/>
    </location>
</feature>
<keyword evidence="6" id="KW-1185">Reference proteome</keyword>
<gene>
    <name evidence="5" type="ORF">CQ405_06135</name>
</gene>
<reference evidence="6" key="1">
    <citation type="submission" date="2017-10" db="EMBL/GenBank/DDBJ databases">
        <title>Campylobacter species from seals.</title>
        <authorList>
            <person name="Gilbert M.J."/>
            <person name="Zomer A.L."/>
            <person name="Timmerman A.J."/>
            <person name="Duim B."/>
            <person name="Wagenaar J.A."/>
        </authorList>
    </citation>
    <scope>NUCLEOTIDE SEQUENCE [LARGE SCALE GENOMIC DNA]</scope>
    <source>
        <strain evidence="6">17S00004-5</strain>
    </source>
</reference>
<evidence type="ECO:0000313" key="6">
    <source>
        <dbReference type="Proteomes" id="UP000240535"/>
    </source>
</evidence>
<name>A0A2P8QZP4_9BACT</name>
<sequence>MAKISYVEKQILDICDIIPENHKYTKNYINNNKGEYPVYSANTNMPFGYISDYDFENEEVFCVVNYGDSGKTYNITTNRFSIGRNVCGVKIKEEYKSVLSLEFIRLMAEQKFLLRVKGSKQKNLNQTLVKTTEINIPVNEDGDFDIEKQKEIVKKYNIIEDKKLELKEKLDYINSVEVDFMASNEEKRTIILPFEELFEIERGKVISQMYINNNKGDYPVYSTQLDMPFGYINNFMYDGKYLIWNTDGLGGYIRNIEGKFSITNIVGIMKLKSEYYDTVNLEYIRRILQPIFRQNTKGREGIKGKNEYTKINSTMIKNLNIKIEFPATKDGKIDLDKQNAIVKKYDLIDEMKQKITDKGLPFTLANVELDGLTPYIYIYIYINVSELFNIVRGKSKYTKTYCKNNYGQYPVYSADNYSPLSYMNTYDYSGKYLSVSVNGIAGVMKIFNEKFSINADRVILIPKMENINLEYVSNVLEYRLRDIAKGRKGIGRKNEFTKLTKNMIDDIKIPIPFNCYGDIDGDIQIEISKQYNQILKIKDILVKKADDIINTEIKF</sequence>
<organism evidence="5 6">
    <name type="scientific">Campylobacter blaseri</name>
    <dbReference type="NCBI Taxonomy" id="2042961"/>
    <lineage>
        <taxon>Bacteria</taxon>
        <taxon>Pseudomonadati</taxon>
        <taxon>Campylobacterota</taxon>
        <taxon>Epsilonproteobacteria</taxon>
        <taxon>Campylobacterales</taxon>
        <taxon>Campylobacteraceae</taxon>
        <taxon>Campylobacter</taxon>
    </lineage>
</organism>
<keyword evidence="3" id="KW-0238">DNA-binding</keyword>
<proteinExistence type="inferred from homology"/>
<dbReference type="Proteomes" id="UP000240535">
    <property type="component" value="Unassembled WGS sequence"/>
</dbReference>
<accession>A0A2P8QZP4</accession>
<feature type="domain" description="Type I restriction modification DNA specificity" evidence="4">
    <location>
        <begin position="7"/>
        <end position="169"/>
    </location>
</feature>
<dbReference type="Pfam" id="PF01420">
    <property type="entry name" value="Methylase_S"/>
    <property type="match status" value="3"/>
</dbReference>
<dbReference type="SUPFAM" id="SSF116734">
    <property type="entry name" value="DNA methylase specificity domain"/>
    <property type="match status" value="3"/>
</dbReference>
<feature type="domain" description="Type I restriction modification DNA specificity" evidence="4">
    <location>
        <begin position="383"/>
        <end position="512"/>
    </location>
</feature>
<evidence type="ECO:0000259" key="4">
    <source>
        <dbReference type="Pfam" id="PF01420"/>
    </source>
</evidence>
<dbReference type="AlphaFoldDB" id="A0A2P8QZP4"/>
<dbReference type="Gene3D" id="3.90.220.20">
    <property type="entry name" value="DNA methylase specificity domains"/>
    <property type="match status" value="3"/>
</dbReference>
<keyword evidence="2" id="KW-0680">Restriction system</keyword>
<dbReference type="RefSeq" id="WP_106905677.1">
    <property type="nucleotide sequence ID" value="NZ_CP053841.1"/>
</dbReference>
<dbReference type="EMBL" id="PDHH01000005">
    <property type="protein sequence ID" value="PSM51710.1"/>
    <property type="molecule type" value="Genomic_DNA"/>
</dbReference>
<evidence type="ECO:0000256" key="1">
    <source>
        <dbReference type="ARBA" id="ARBA00010923"/>
    </source>
</evidence>
<dbReference type="GO" id="GO:0003677">
    <property type="term" value="F:DNA binding"/>
    <property type="evidence" value="ECO:0007669"/>
    <property type="project" value="UniProtKB-KW"/>
</dbReference>
<dbReference type="GO" id="GO:0009307">
    <property type="term" value="P:DNA restriction-modification system"/>
    <property type="evidence" value="ECO:0007669"/>
    <property type="project" value="UniProtKB-KW"/>
</dbReference>
<evidence type="ECO:0000313" key="5">
    <source>
        <dbReference type="EMBL" id="PSM51710.1"/>
    </source>
</evidence>
<protein>
    <recommendedName>
        <fullName evidence="4">Type I restriction modification DNA specificity domain-containing protein</fullName>
    </recommendedName>
</protein>
<dbReference type="InterPro" id="IPR000055">
    <property type="entry name" value="Restrct_endonuc_typeI_TRD"/>
</dbReference>
<evidence type="ECO:0000256" key="3">
    <source>
        <dbReference type="ARBA" id="ARBA00023125"/>
    </source>
</evidence>